<dbReference type="Proteomes" id="UP001317259">
    <property type="component" value="Unassembled WGS sequence"/>
</dbReference>
<keyword evidence="2" id="KW-1185">Reference proteome</keyword>
<proteinExistence type="predicted"/>
<name>A0ABT0FX66_9ACTN</name>
<dbReference type="RefSeq" id="WP_242382365.1">
    <property type="nucleotide sequence ID" value="NZ_JAKRKC020000001.1"/>
</dbReference>
<sequence>MPCVTSASIEIVPYPVLLGAGPVEVTFLAGFDVPQARGLLLPPSGPPVVLDLAAAPPPCDWRATHAFPPDAATGVWRVVITDGFASVAEEFRVEREGAKPRTRFASFELRPRETVEGERQVVLGKVEVERDGDWAPLAGELVRVAFRGSDECGHHLVARCLSGQDGTFSTLAQALEDGEWRGELDGGDAFVGSRSRAAASRALTGTEIYRYTVSSYPDDRLKHSGILRTRNGHARLDDLAVTVSKGGVSVTDHSTGNPSGRFTVITPRSSGQWRADFFASGGYGSSHATRNYP</sequence>
<organism evidence="1 2">
    <name type="scientific">Actinomadura luzonensis</name>
    <dbReference type="NCBI Taxonomy" id="2805427"/>
    <lineage>
        <taxon>Bacteria</taxon>
        <taxon>Bacillati</taxon>
        <taxon>Actinomycetota</taxon>
        <taxon>Actinomycetes</taxon>
        <taxon>Streptosporangiales</taxon>
        <taxon>Thermomonosporaceae</taxon>
        <taxon>Actinomadura</taxon>
    </lineage>
</organism>
<reference evidence="1 2" key="1">
    <citation type="submission" date="2022-04" db="EMBL/GenBank/DDBJ databases">
        <title>Genome draft of Actinomadura sp. ATCC 31491.</title>
        <authorList>
            <person name="Shi X."/>
            <person name="Du Y."/>
        </authorList>
    </citation>
    <scope>NUCLEOTIDE SEQUENCE [LARGE SCALE GENOMIC DNA]</scope>
    <source>
        <strain evidence="1 2">ATCC 31491</strain>
    </source>
</reference>
<comment type="caution">
    <text evidence="1">The sequence shown here is derived from an EMBL/GenBank/DDBJ whole genome shotgun (WGS) entry which is preliminary data.</text>
</comment>
<protein>
    <submittedName>
        <fullName evidence="1">Uncharacterized protein</fullName>
    </submittedName>
</protein>
<evidence type="ECO:0000313" key="2">
    <source>
        <dbReference type="Proteomes" id="UP001317259"/>
    </source>
</evidence>
<evidence type="ECO:0000313" key="1">
    <source>
        <dbReference type="EMBL" id="MCK2216938.1"/>
    </source>
</evidence>
<dbReference type="EMBL" id="JAKRKC020000001">
    <property type="protein sequence ID" value="MCK2216938.1"/>
    <property type="molecule type" value="Genomic_DNA"/>
</dbReference>
<accession>A0ABT0FX66</accession>
<gene>
    <name evidence="1" type="ORF">MF672_024555</name>
</gene>